<dbReference type="InterPro" id="IPR014730">
    <property type="entry name" value="ETF_a/b_N"/>
</dbReference>
<evidence type="ECO:0000256" key="10">
    <source>
        <dbReference type="ARBA" id="ARBA00022982"/>
    </source>
</evidence>
<dbReference type="GO" id="GO:0009055">
    <property type="term" value="F:electron transfer activity"/>
    <property type="evidence" value="ECO:0007669"/>
    <property type="project" value="InterPro"/>
</dbReference>
<reference evidence="13" key="1">
    <citation type="submission" date="2022-02" db="EMBL/GenBank/DDBJ databases">
        <authorList>
            <person name="Henning P.M."/>
            <person name="McCubbin A.G."/>
            <person name="Shore J.S."/>
        </authorList>
    </citation>
    <scope>NUCLEOTIDE SEQUENCE</scope>
    <source>
        <strain evidence="13">F60SS</strain>
        <tissue evidence="13">Leaves</tissue>
    </source>
</reference>
<sequence length="436" mass="46709">MQRQKKKKKALIVMEESRDDLVFIHTEIVVSLVRDSFIIHTTSSFCRNYFISYRQCPLSPSSPHPPVKKTQRDGSIDQTTEHTIMLRALKTATPLPRITSLTSICRSASTLVIAEHEGGAINAPSVSAVEAAKSLGEGNSISLLLAGSGTSLHDAAARAASFHPAISQVLVVDSDKFARPLAEPWARLVHLVQQKGGYSHIVAASNSFGKNVLPRAAALLDVSPVTDVVNISGSNQFVRPIYAGNALCTVRYIGSNPCMLTIRTTSFPVPSALADSKSNEVPVNQVDLSTLDEDSVGKSRYISQTSQDTERPDLGNAKIVVTGGRALKNAENFKMIDKLAEKLGAAVGATRAAVDAGFVPNELQVGQTGKIVAPELYMAFGVSGAIQHLAGMRDSRVIVAVNKDADAPIFEVADYGLVGDLFEVIPELLEKLPEKK</sequence>
<evidence type="ECO:0000256" key="5">
    <source>
        <dbReference type="ARBA" id="ARBA00014390"/>
    </source>
</evidence>
<dbReference type="SUPFAM" id="SSF52467">
    <property type="entry name" value="DHS-like NAD/FAD-binding domain"/>
    <property type="match status" value="1"/>
</dbReference>
<dbReference type="InterPro" id="IPR014729">
    <property type="entry name" value="Rossmann-like_a/b/a_fold"/>
</dbReference>
<evidence type="ECO:0000256" key="11">
    <source>
        <dbReference type="ARBA" id="ARBA00023128"/>
    </source>
</evidence>
<comment type="caution">
    <text evidence="13">The sequence shown here is derived from an EMBL/GenBank/DDBJ whole genome shotgun (WGS) entry which is preliminary data.</text>
</comment>
<comment type="subunit">
    <text evidence="4">Heterodimer of an alpha and a beta subunit.</text>
</comment>
<dbReference type="GO" id="GO:0033539">
    <property type="term" value="P:fatty acid beta-oxidation using acyl-CoA dehydrogenase"/>
    <property type="evidence" value="ECO:0007669"/>
    <property type="project" value="TreeGrafter"/>
</dbReference>
<evidence type="ECO:0000256" key="4">
    <source>
        <dbReference type="ARBA" id="ARBA00011355"/>
    </source>
</evidence>
<evidence type="ECO:0000256" key="6">
    <source>
        <dbReference type="ARBA" id="ARBA00022448"/>
    </source>
</evidence>
<dbReference type="OrthoDB" id="1715808at2759"/>
<dbReference type="InterPro" id="IPR029035">
    <property type="entry name" value="DHS-like_NAD/FAD-binding_dom"/>
</dbReference>
<organism evidence="13 14">
    <name type="scientific">Turnera subulata</name>
    <dbReference type="NCBI Taxonomy" id="218843"/>
    <lineage>
        <taxon>Eukaryota</taxon>
        <taxon>Viridiplantae</taxon>
        <taxon>Streptophyta</taxon>
        <taxon>Embryophyta</taxon>
        <taxon>Tracheophyta</taxon>
        <taxon>Spermatophyta</taxon>
        <taxon>Magnoliopsida</taxon>
        <taxon>eudicotyledons</taxon>
        <taxon>Gunneridae</taxon>
        <taxon>Pentapetalae</taxon>
        <taxon>rosids</taxon>
        <taxon>fabids</taxon>
        <taxon>Malpighiales</taxon>
        <taxon>Passifloraceae</taxon>
        <taxon>Turnera</taxon>
    </lineage>
</organism>
<dbReference type="PANTHER" id="PTHR43153">
    <property type="entry name" value="ELECTRON TRANSFER FLAVOPROTEIN ALPHA"/>
    <property type="match status" value="1"/>
</dbReference>
<proteinExistence type="inferred from homology"/>
<dbReference type="PANTHER" id="PTHR43153:SF1">
    <property type="entry name" value="ELECTRON TRANSFER FLAVOPROTEIN SUBUNIT ALPHA, MITOCHONDRIAL"/>
    <property type="match status" value="1"/>
</dbReference>
<comment type="cofactor">
    <cofactor evidence="1">
        <name>FAD</name>
        <dbReference type="ChEBI" id="CHEBI:57692"/>
    </cofactor>
</comment>
<keyword evidence="6" id="KW-0813">Transport</keyword>
<dbReference type="AlphaFoldDB" id="A0A9Q0GE19"/>
<evidence type="ECO:0000259" key="12">
    <source>
        <dbReference type="SMART" id="SM00893"/>
    </source>
</evidence>
<evidence type="ECO:0000256" key="3">
    <source>
        <dbReference type="ARBA" id="ARBA00005817"/>
    </source>
</evidence>
<evidence type="ECO:0000256" key="8">
    <source>
        <dbReference type="ARBA" id="ARBA00022827"/>
    </source>
</evidence>
<comment type="subcellular location">
    <subcellularLocation>
        <location evidence="2">Mitochondrion matrix</location>
    </subcellularLocation>
</comment>
<evidence type="ECO:0000256" key="9">
    <source>
        <dbReference type="ARBA" id="ARBA00022946"/>
    </source>
</evidence>
<dbReference type="PROSITE" id="PS00696">
    <property type="entry name" value="ETF_ALPHA"/>
    <property type="match status" value="1"/>
</dbReference>
<dbReference type="Pfam" id="PF01012">
    <property type="entry name" value="ETF"/>
    <property type="match status" value="1"/>
</dbReference>
<gene>
    <name evidence="13" type="ORF">Tsubulata_003367</name>
</gene>
<evidence type="ECO:0000313" key="13">
    <source>
        <dbReference type="EMBL" id="KAJ4848494.1"/>
    </source>
</evidence>
<dbReference type="InterPro" id="IPR033947">
    <property type="entry name" value="ETF_alpha_N"/>
</dbReference>
<dbReference type="InterPro" id="IPR018206">
    <property type="entry name" value="ETF_asu_C_CS"/>
</dbReference>
<evidence type="ECO:0000256" key="7">
    <source>
        <dbReference type="ARBA" id="ARBA00022630"/>
    </source>
</evidence>
<keyword evidence="14" id="KW-1185">Reference proteome</keyword>
<dbReference type="EMBL" id="JAKUCV010000897">
    <property type="protein sequence ID" value="KAJ4848494.1"/>
    <property type="molecule type" value="Genomic_DNA"/>
</dbReference>
<dbReference type="InterPro" id="IPR001308">
    <property type="entry name" value="ETF_a/FixB"/>
</dbReference>
<dbReference type="Gene3D" id="3.40.50.620">
    <property type="entry name" value="HUPs"/>
    <property type="match status" value="1"/>
</dbReference>
<protein>
    <recommendedName>
        <fullName evidence="5">Electron transfer flavoprotein subunit alpha, mitochondrial</fullName>
    </recommendedName>
</protein>
<dbReference type="GO" id="GO:0050660">
    <property type="term" value="F:flavin adenine dinucleotide binding"/>
    <property type="evidence" value="ECO:0007669"/>
    <property type="project" value="InterPro"/>
</dbReference>
<evidence type="ECO:0000313" key="14">
    <source>
        <dbReference type="Proteomes" id="UP001141552"/>
    </source>
</evidence>
<dbReference type="SMART" id="SM00893">
    <property type="entry name" value="ETF"/>
    <property type="match status" value="1"/>
</dbReference>
<dbReference type="InterPro" id="IPR014731">
    <property type="entry name" value="ETF_asu_C"/>
</dbReference>
<evidence type="ECO:0000256" key="2">
    <source>
        <dbReference type="ARBA" id="ARBA00004305"/>
    </source>
</evidence>
<evidence type="ECO:0000256" key="1">
    <source>
        <dbReference type="ARBA" id="ARBA00001974"/>
    </source>
</evidence>
<keyword evidence="8" id="KW-0274">FAD</keyword>
<feature type="domain" description="Electron transfer flavoprotein alpha/beta-subunit N-terminal" evidence="12">
    <location>
        <begin position="110"/>
        <end position="295"/>
    </location>
</feature>
<name>A0A9Q0GE19_9ROSI</name>
<dbReference type="FunFam" id="3.40.50.1220:FF:000001">
    <property type="entry name" value="Electron transfer flavoprotein, alpha subunit"/>
    <property type="match status" value="1"/>
</dbReference>
<dbReference type="FunFam" id="3.40.50.620:FF:000157">
    <property type="entry name" value="Electron transfer flavoprotein subunit alpha, mitochondrial"/>
    <property type="match status" value="1"/>
</dbReference>
<dbReference type="Gene3D" id="3.40.50.1220">
    <property type="entry name" value="TPP-binding domain"/>
    <property type="match status" value="1"/>
</dbReference>
<keyword evidence="9" id="KW-0809">Transit peptide</keyword>
<dbReference type="Proteomes" id="UP001141552">
    <property type="component" value="Unassembled WGS sequence"/>
</dbReference>
<dbReference type="GO" id="GO:0005759">
    <property type="term" value="C:mitochondrial matrix"/>
    <property type="evidence" value="ECO:0007669"/>
    <property type="project" value="UniProtKB-SubCell"/>
</dbReference>
<dbReference type="Pfam" id="PF00766">
    <property type="entry name" value="ETF_alpha"/>
    <property type="match status" value="1"/>
</dbReference>
<comment type="similarity">
    <text evidence="3">Belongs to the ETF alpha-subunit/FixB family.</text>
</comment>
<keyword evidence="7" id="KW-0285">Flavoprotein</keyword>
<reference evidence="13" key="2">
    <citation type="journal article" date="2023" name="Plants (Basel)">
        <title>Annotation of the Turnera subulata (Passifloraceae) Draft Genome Reveals the S-Locus Evolved after the Divergence of Turneroideae from Passifloroideae in a Stepwise Manner.</title>
        <authorList>
            <person name="Henning P.M."/>
            <person name="Roalson E.H."/>
            <person name="Mir W."/>
            <person name="McCubbin A.G."/>
            <person name="Shore J.S."/>
        </authorList>
    </citation>
    <scope>NUCLEOTIDE SEQUENCE</scope>
    <source>
        <strain evidence="13">F60SS</strain>
    </source>
</reference>
<accession>A0A9Q0GE19</accession>
<dbReference type="CDD" id="cd01715">
    <property type="entry name" value="ETF_alpha"/>
    <property type="match status" value="1"/>
</dbReference>
<keyword evidence="10" id="KW-0249">Electron transport</keyword>
<keyword evidence="11" id="KW-0496">Mitochondrion</keyword>
<dbReference type="SUPFAM" id="SSF52402">
    <property type="entry name" value="Adenine nucleotide alpha hydrolases-like"/>
    <property type="match status" value="1"/>
</dbReference>